<protein>
    <submittedName>
        <fullName evidence="2">PiggyBac transposable element-derived protein 3-like isoform X2</fullName>
    </submittedName>
</protein>
<organism evidence="2 3">
    <name type="scientific">Lates japonicus</name>
    <name type="common">Japanese lates</name>
    <dbReference type="NCBI Taxonomy" id="270547"/>
    <lineage>
        <taxon>Eukaryota</taxon>
        <taxon>Metazoa</taxon>
        <taxon>Chordata</taxon>
        <taxon>Craniata</taxon>
        <taxon>Vertebrata</taxon>
        <taxon>Euteleostomi</taxon>
        <taxon>Actinopterygii</taxon>
        <taxon>Neopterygii</taxon>
        <taxon>Teleostei</taxon>
        <taxon>Neoteleostei</taxon>
        <taxon>Acanthomorphata</taxon>
        <taxon>Carangaria</taxon>
        <taxon>Carangaria incertae sedis</taxon>
        <taxon>Centropomidae</taxon>
        <taxon>Lates</taxon>
    </lineage>
</organism>
<comment type="caution">
    <text evidence="2">The sequence shown here is derived from an EMBL/GenBank/DDBJ whole genome shotgun (WGS) entry which is preliminary data.</text>
</comment>
<name>A0AAD3MZ13_LATJO</name>
<dbReference type="Proteomes" id="UP001279410">
    <property type="component" value="Unassembled WGS sequence"/>
</dbReference>
<feature type="compositionally biased region" description="Acidic residues" evidence="1">
    <location>
        <begin position="23"/>
        <end position="35"/>
    </location>
</feature>
<accession>A0AAD3MZ13</accession>
<evidence type="ECO:0000313" key="2">
    <source>
        <dbReference type="EMBL" id="GLD61789.1"/>
    </source>
</evidence>
<reference evidence="2" key="1">
    <citation type="submission" date="2022-08" db="EMBL/GenBank/DDBJ databases">
        <title>Genome sequencing of akame (Lates japonicus).</title>
        <authorList>
            <person name="Hashiguchi Y."/>
            <person name="Takahashi H."/>
        </authorList>
    </citation>
    <scope>NUCLEOTIDE SEQUENCE</scope>
    <source>
        <strain evidence="2">Kochi</strain>
    </source>
</reference>
<keyword evidence="3" id="KW-1185">Reference proteome</keyword>
<feature type="region of interest" description="Disordered" evidence="1">
    <location>
        <begin position="1"/>
        <end position="119"/>
    </location>
</feature>
<feature type="compositionally biased region" description="Acidic residues" evidence="1">
    <location>
        <begin position="76"/>
        <end position="88"/>
    </location>
</feature>
<gene>
    <name evidence="2" type="ORF">AKAME5_001356500</name>
</gene>
<dbReference type="AlphaFoldDB" id="A0AAD3MZ13"/>
<sequence>MSGRMFDAKRSKSVVVPAHPAISDDDEEDDDDVADPDFVPPTHNQDIPCTSDTDPSAKRKQIQPVVEVLQENYSEYSEDDDDDDDGDDNVQPAVQAQRPRRSGKSAPRQPGQPLCIKLT</sequence>
<dbReference type="EMBL" id="BRZM01000048">
    <property type="protein sequence ID" value="GLD61789.1"/>
    <property type="molecule type" value="Genomic_DNA"/>
</dbReference>
<evidence type="ECO:0000256" key="1">
    <source>
        <dbReference type="SAM" id="MobiDB-lite"/>
    </source>
</evidence>
<feature type="compositionally biased region" description="Polar residues" evidence="1">
    <location>
        <begin position="42"/>
        <end position="54"/>
    </location>
</feature>
<proteinExistence type="predicted"/>
<evidence type="ECO:0000313" key="3">
    <source>
        <dbReference type="Proteomes" id="UP001279410"/>
    </source>
</evidence>
<feature type="compositionally biased region" description="Basic and acidic residues" evidence="1">
    <location>
        <begin position="1"/>
        <end position="10"/>
    </location>
</feature>